<dbReference type="CDD" id="cd00075">
    <property type="entry name" value="HATPase"/>
    <property type="match status" value="1"/>
</dbReference>
<organism evidence="15 16">
    <name type="scientific">Parapedobacter defluvii</name>
    <dbReference type="NCBI Taxonomy" id="2045106"/>
    <lineage>
        <taxon>Bacteria</taxon>
        <taxon>Pseudomonadati</taxon>
        <taxon>Bacteroidota</taxon>
        <taxon>Sphingobacteriia</taxon>
        <taxon>Sphingobacteriales</taxon>
        <taxon>Sphingobacteriaceae</taxon>
        <taxon>Parapedobacter</taxon>
    </lineage>
</organism>
<keyword evidence="6 13" id="KW-0812">Transmembrane</keyword>
<reference evidence="16" key="1">
    <citation type="journal article" date="2019" name="Int. J. Syst. Evol. Microbiol.">
        <title>The Global Catalogue of Microorganisms (GCM) 10K type strain sequencing project: providing services to taxonomists for standard genome sequencing and annotation.</title>
        <authorList>
            <consortium name="The Broad Institute Genomics Platform"/>
            <consortium name="The Broad Institute Genome Sequencing Center for Infectious Disease"/>
            <person name="Wu L."/>
            <person name="Ma J."/>
        </authorList>
    </citation>
    <scope>NUCLEOTIDE SEQUENCE [LARGE SCALE GENOMIC DNA]</scope>
    <source>
        <strain evidence="16">CGMCC 1.15342</strain>
    </source>
</reference>
<evidence type="ECO:0000256" key="2">
    <source>
        <dbReference type="ARBA" id="ARBA00004141"/>
    </source>
</evidence>
<dbReference type="Proteomes" id="UP000597338">
    <property type="component" value="Unassembled WGS sequence"/>
</dbReference>
<dbReference type="Pfam" id="PF00512">
    <property type="entry name" value="HisKA"/>
    <property type="match status" value="1"/>
</dbReference>
<dbReference type="EMBL" id="BMIK01000018">
    <property type="protein sequence ID" value="GGC42443.1"/>
    <property type="molecule type" value="Genomic_DNA"/>
</dbReference>
<dbReference type="Gene3D" id="1.20.120.620">
    <property type="entry name" value="Backbone structure of the membrane domain of e. Coli histidine kinase receptor kdpd"/>
    <property type="match status" value="1"/>
</dbReference>
<evidence type="ECO:0000313" key="16">
    <source>
        <dbReference type="Proteomes" id="UP000597338"/>
    </source>
</evidence>
<accession>A0ABQ1MKV3</accession>
<dbReference type="InterPro" id="IPR052023">
    <property type="entry name" value="Histidine_kinase_KdpD"/>
</dbReference>
<dbReference type="InterPro" id="IPR004358">
    <property type="entry name" value="Sig_transdc_His_kin-like_C"/>
</dbReference>
<dbReference type="SUPFAM" id="SSF55874">
    <property type="entry name" value="ATPase domain of HSP90 chaperone/DNA topoisomerase II/histidine kinase"/>
    <property type="match status" value="1"/>
</dbReference>
<feature type="domain" description="Histidine kinase" evidence="14">
    <location>
        <begin position="134"/>
        <end position="348"/>
    </location>
</feature>
<evidence type="ECO:0000256" key="12">
    <source>
        <dbReference type="ARBA" id="ARBA00023136"/>
    </source>
</evidence>
<dbReference type="InterPro" id="IPR003594">
    <property type="entry name" value="HATPase_dom"/>
</dbReference>
<dbReference type="Pfam" id="PF02518">
    <property type="entry name" value="HATPase_c"/>
    <property type="match status" value="1"/>
</dbReference>
<keyword evidence="4" id="KW-0597">Phosphoprotein</keyword>
<evidence type="ECO:0000256" key="1">
    <source>
        <dbReference type="ARBA" id="ARBA00000085"/>
    </source>
</evidence>
<comment type="catalytic activity">
    <reaction evidence="1">
        <text>ATP + protein L-histidine = ADP + protein N-phospho-L-histidine.</text>
        <dbReference type="EC" id="2.7.13.3"/>
    </reaction>
</comment>
<dbReference type="PANTHER" id="PTHR45569:SF1">
    <property type="entry name" value="SENSOR PROTEIN KDPD"/>
    <property type="match status" value="1"/>
</dbReference>
<evidence type="ECO:0000256" key="4">
    <source>
        <dbReference type="ARBA" id="ARBA00022553"/>
    </source>
</evidence>
<dbReference type="SUPFAM" id="SSF47384">
    <property type="entry name" value="Homodimeric domain of signal transducing histidine kinase"/>
    <property type="match status" value="1"/>
</dbReference>
<dbReference type="SMART" id="SM00387">
    <property type="entry name" value="HATPase_c"/>
    <property type="match status" value="1"/>
</dbReference>
<dbReference type="CDD" id="cd00082">
    <property type="entry name" value="HisKA"/>
    <property type="match status" value="1"/>
</dbReference>
<evidence type="ECO:0000256" key="5">
    <source>
        <dbReference type="ARBA" id="ARBA00022679"/>
    </source>
</evidence>
<dbReference type="PROSITE" id="PS50109">
    <property type="entry name" value="HIS_KIN"/>
    <property type="match status" value="1"/>
</dbReference>
<dbReference type="EC" id="2.7.13.3" evidence="3"/>
<name>A0ABQ1MKV3_9SPHI</name>
<comment type="caution">
    <text evidence="15">The sequence shown here is derived from an EMBL/GenBank/DDBJ whole genome shotgun (WGS) entry which is preliminary data.</text>
</comment>
<dbReference type="InterPro" id="IPR036890">
    <property type="entry name" value="HATPase_C_sf"/>
</dbReference>
<protein>
    <recommendedName>
        <fullName evidence="3">histidine kinase</fullName>
        <ecNumber evidence="3">2.7.13.3</ecNumber>
    </recommendedName>
</protein>
<feature type="transmembrane region" description="Helical" evidence="13">
    <location>
        <begin position="89"/>
        <end position="108"/>
    </location>
</feature>
<dbReference type="Gene3D" id="1.10.287.130">
    <property type="match status" value="1"/>
</dbReference>
<dbReference type="PROSITE" id="PS51257">
    <property type="entry name" value="PROKAR_LIPOPROTEIN"/>
    <property type="match status" value="1"/>
</dbReference>
<keyword evidence="9" id="KW-0067">ATP-binding</keyword>
<dbReference type="InterPro" id="IPR038318">
    <property type="entry name" value="KdpD_sf"/>
</dbReference>
<evidence type="ECO:0000256" key="13">
    <source>
        <dbReference type="SAM" id="Phobius"/>
    </source>
</evidence>
<evidence type="ECO:0000259" key="14">
    <source>
        <dbReference type="PROSITE" id="PS50109"/>
    </source>
</evidence>
<dbReference type="InterPro" id="IPR005467">
    <property type="entry name" value="His_kinase_dom"/>
</dbReference>
<dbReference type="Gene3D" id="3.30.565.10">
    <property type="entry name" value="Histidine kinase-like ATPase, C-terminal domain"/>
    <property type="match status" value="1"/>
</dbReference>
<keyword evidence="7" id="KW-0547">Nucleotide-binding</keyword>
<proteinExistence type="predicted"/>
<keyword evidence="8 15" id="KW-0418">Kinase</keyword>
<keyword evidence="16" id="KW-1185">Reference proteome</keyword>
<evidence type="ECO:0000256" key="8">
    <source>
        <dbReference type="ARBA" id="ARBA00022777"/>
    </source>
</evidence>
<dbReference type="InterPro" id="IPR003661">
    <property type="entry name" value="HisK_dim/P_dom"/>
</dbReference>
<evidence type="ECO:0000256" key="6">
    <source>
        <dbReference type="ARBA" id="ARBA00022692"/>
    </source>
</evidence>
<evidence type="ECO:0000256" key="9">
    <source>
        <dbReference type="ARBA" id="ARBA00022840"/>
    </source>
</evidence>
<dbReference type="Pfam" id="PF13493">
    <property type="entry name" value="DUF4118"/>
    <property type="match status" value="1"/>
</dbReference>
<dbReference type="InterPro" id="IPR025201">
    <property type="entry name" value="KdpD_TM"/>
</dbReference>
<keyword evidence="5" id="KW-0808">Transferase</keyword>
<evidence type="ECO:0000256" key="11">
    <source>
        <dbReference type="ARBA" id="ARBA00023012"/>
    </source>
</evidence>
<evidence type="ECO:0000256" key="10">
    <source>
        <dbReference type="ARBA" id="ARBA00022989"/>
    </source>
</evidence>
<gene>
    <name evidence="15" type="primary">kdpD</name>
    <name evidence="15" type="ORF">GCM10011386_38340</name>
</gene>
<feature type="transmembrane region" description="Helical" evidence="13">
    <location>
        <begin position="12"/>
        <end position="30"/>
    </location>
</feature>
<keyword evidence="10 13" id="KW-1133">Transmembrane helix</keyword>
<feature type="transmembrane region" description="Helical" evidence="13">
    <location>
        <begin position="58"/>
        <end position="77"/>
    </location>
</feature>
<evidence type="ECO:0000256" key="7">
    <source>
        <dbReference type="ARBA" id="ARBA00022741"/>
    </source>
</evidence>
<dbReference type="PANTHER" id="PTHR45569">
    <property type="entry name" value="SENSOR PROTEIN KDPD"/>
    <property type="match status" value="1"/>
</dbReference>
<dbReference type="InterPro" id="IPR036097">
    <property type="entry name" value="HisK_dim/P_sf"/>
</dbReference>
<keyword evidence="11" id="KW-0902">Two-component regulatory system</keyword>
<dbReference type="PRINTS" id="PR00344">
    <property type="entry name" value="BCTRLSENSOR"/>
</dbReference>
<comment type="subcellular location">
    <subcellularLocation>
        <location evidence="2">Membrane</location>
        <topology evidence="2">Multi-pass membrane protein</topology>
    </subcellularLocation>
</comment>
<dbReference type="SMART" id="SM00388">
    <property type="entry name" value="HisKA"/>
    <property type="match status" value="1"/>
</dbReference>
<sequence>MTTVKIHPFWQFLIGTASIAFLALGCYMLGDSIDQWAVALILLAAVSVLAVLFDILPVLAAALLSALLLNIFFIEPVPDYKIRDTESVLLFFIYLFIALVNAVLTNRLRKQEKKIRDREEKEKTIKLYNTLLNSLSHELKTPIATIIGSVDTLKEIDPEIGSQQRMEILAEMEIAGNRLNNQVENLMNMSRLETGTLKLKRDWCDVNELIFMVIQKLPATDTIRIRFEPDESLPLVKLDGGLIETAVYALVHNATRYTPKQTPIEIVTTYNKENNLLIDVLDSGRGIPEPEISHVFEKFYRLPNSGTGGSGLGLSIAKGFVEAHGGTVCVANQAQGGALFRIILPAEVSRLQI</sequence>
<evidence type="ECO:0000313" key="15">
    <source>
        <dbReference type="EMBL" id="GGC42443.1"/>
    </source>
</evidence>
<keyword evidence="12 13" id="KW-0472">Membrane</keyword>
<evidence type="ECO:0000256" key="3">
    <source>
        <dbReference type="ARBA" id="ARBA00012438"/>
    </source>
</evidence>
<feature type="transmembrane region" description="Helical" evidence="13">
    <location>
        <begin position="36"/>
        <end position="53"/>
    </location>
</feature>
<dbReference type="GO" id="GO:0016301">
    <property type="term" value="F:kinase activity"/>
    <property type="evidence" value="ECO:0007669"/>
    <property type="project" value="UniProtKB-KW"/>
</dbReference>